<gene>
    <name evidence="2" type="ORF">RGR602_CH01960</name>
</gene>
<feature type="signal peptide" evidence="1">
    <location>
        <begin position="1"/>
        <end position="23"/>
    </location>
</feature>
<dbReference type="Proteomes" id="UP000031368">
    <property type="component" value="Chromosome"/>
</dbReference>
<name>A0A0B4X3I6_9HYPH</name>
<evidence type="ECO:0000313" key="2">
    <source>
        <dbReference type="EMBL" id="AJD41290.1"/>
    </source>
</evidence>
<dbReference type="RefSeq" id="WP_039844917.1">
    <property type="nucleotide sequence ID" value="NZ_CP006877.1"/>
</dbReference>
<dbReference type="InterPro" id="IPR028013">
    <property type="entry name" value="DUF4437"/>
</dbReference>
<dbReference type="InterPro" id="IPR014710">
    <property type="entry name" value="RmlC-like_jellyroll"/>
</dbReference>
<protein>
    <submittedName>
        <fullName evidence="2">Cupin 2 domain-containing protein</fullName>
    </submittedName>
</protein>
<dbReference type="KEGG" id="rga:RGR602_CH01960"/>
<dbReference type="EMBL" id="CP006877">
    <property type="protein sequence ID" value="AJD41290.1"/>
    <property type="molecule type" value="Genomic_DNA"/>
</dbReference>
<accession>A0A0B4X3I6</accession>
<feature type="chain" id="PRO_5002096942" evidence="1">
    <location>
        <begin position="24"/>
        <end position="156"/>
    </location>
</feature>
<dbReference type="CDD" id="cd06989">
    <property type="entry name" value="cupin_DRT102"/>
    <property type="match status" value="1"/>
</dbReference>
<proteinExistence type="predicted"/>
<dbReference type="Pfam" id="PF14499">
    <property type="entry name" value="DUF4437"/>
    <property type="match status" value="1"/>
</dbReference>
<dbReference type="Gene3D" id="2.60.120.10">
    <property type="entry name" value="Jelly Rolls"/>
    <property type="match status" value="1"/>
</dbReference>
<keyword evidence="3" id="KW-1185">Reference proteome</keyword>
<organism evidence="2 3">
    <name type="scientific">Rhizobium gallicum bv. gallicum R602sp</name>
    <dbReference type="NCBI Taxonomy" id="1041138"/>
    <lineage>
        <taxon>Bacteria</taxon>
        <taxon>Pseudomonadati</taxon>
        <taxon>Pseudomonadota</taxon>
        <taxon>Alphaproteobacteria</taxon>
        <taxon>Hyphomicrobiales</taxon>
        <taxon>Rhizobiaceae</taxon>
        <taxon>Rhizobium/Agrobacterium group</taxon>
        <taxon>Rhizobium</taxon>
    </lineage>
</organism>
<evidence type="ECO:0000256" key="1">
    <source>
        <dbReference type="SAM" id="SignalP"/>
    </source>
</evidence>
<evidence type="ECO:0000313" key="3">
    <source>
        <dbReference type="Proteomes" id="UP000031368"/>
    </source>
</evidence>
<reference evidence="2 3" key="1">
    <citation type="submission" date="2013-11" db="EMBL/GenBank/DDBJ databases">
        <title>Complete genome sequence of Rhizobium gallicum bv. gallicum R602.</title>
        <authorList>
            <person name="Bustos P."/>
            <person name="Santamaria R.I."/>
            <person name="Lozano L."/>
            <person name="Acosta J.L."/>
            <person name="Ormeno-Orrillo E."/>
            <person name="Rogel M.A."/>
            <person name="Romero D."/>
            <person name="Cevallos M.A."/>
            <person name="Martinez-Romero E."/>
            <person name="Gonzalez V."/>
        </authorList>
    </citation>
    <scope>NUCLEOTIDE SEQUENCE [LARGE SCALE GENOMIC DNA]</scope>
    <source>
        <strain evidence="2 3">R602</strain>
    </source>
</reference>
<dbReference type="SUPFAM" id="SSF51182">
    <property type="entry name" value="RmlC-like cupins"/>
    <property type="match status" value="1"/>
</dbReference>
<sequence length="156" mass="15995">MRVASIFAAGLIGLCGMASFAAAEGGHTMVTPDEVKWGPAPKVLPAGAEAAVLFGDPTKEGLFALRLKVPSGYAIAPHTHPVHEVVTVVSGAINLGMGETADPGAAKALPAGSFIALPPGMAHFARFDEPTVIQITTTGPWAIKYVNPADDPQKSQ</sequence>
<dbReference type="HOGENOM" id="CLU_114915_1_1_5"/>
<dbReference type="AlphaFoldDB" id="A0A0B4X3I6"/>
<dbReference type="InterPro" id="IPR011051">
    <property type="entry name" value="RmlC_Cupin_sf"/>
</dbReference>
<keyword evidence="1" id="KW-0732">Signal</keyword>